<proteinExistence type="predicted"/>
<keyword evidence="1" id="KW-0812">Transmembrane</keyword>
<comment type="caution">
    <text evidence="2">The sequence shown here is derived from an EMBL/GenBank/DDBJ whole genome shotgun (WGS) entry which is preliminary data.</text>
</comment>
<protein>
    <submittedName>
        <fullName evidence="2">Uncharacterized protein</fullName>
    </submittedName>
</protein>
<dbReference type="Proteomes" id="UP000886876">
    <property type="component" value="Unassembled WGS sequence"/>
</dbReference>
<dbReference type="EMBL" id="DVJS01000139">
    <property type="protein sequence ID" value="HIS97443.1"/>
    <property type="molecule type" value="Genomic_DNA"/>
</dbReference>
<feature type="transmembrane region" description="Helical" evidence="1">
    <location>
        <begin position="296"/>
        <end position="318"/>
    </location>
</feature>
<name>A0A9D1G512_9FIRM</name>
<gene>
    <name evidence="2" type="ORF">IAD42_05655</name>
</gene>
<keyword evidence="1" id="KW-0472">Membrane</keyword>
<feature type="transmembrane region" description="Helical" evidence="1">
    <location>
        <begin position="175"/>
        <end position="196"/>
    </location>
</feature>
<feature type="transmembrane region" description="Helical" evidence="1">
    <location>
        <begin position="147"/>
        <end position="168"/>
    </location>
</feature>
<evidence type="ECO:0000313" key="2">
    <source>
        <dbReference type="EMBL" id="HIS97443.1"/>
    </source>
</evidence>
<feature type="transmembrane region" description="Helical" evidence="1">
    <location>
        <begin position="69"/>
        <end position="91"/>
    </location>
</feature>
<evidence type="ECO:0000256" key="1">
    <source>
        <dbReference type="SAM" id="Phobius"/>
    </source>
</evidence>
<sequence>MSWEVRAMKSGTSFFNGPLFRKTVLRFWPLWASYAFVLFLALPANLAGRLGQAESAADAARLAQYVPIAFIGNVGLVVAPIIGCAAAMAVYSHLYFQRSAAAYGMLPVRREGIFISVTLAGSVPVLLVNLLIAVSCVLAGYSQFDSVLPAAASMFGAMSLIFIAYFGIAAFCAQLTGSMIILPLLFVAVNIAAAVFEEVVFSAMGEFVYGFAVRSYSLDLLSPIVGMAARSQYKTIFEYMSDGTMQAVGYVYTGWVYVGCCAVVGALLTIPSCVLYKRRNLETAGDVVAIGLLRPVLRYCMALACALLLAVLLTGLLIPDVAYMGAAGAVLFALFMLIGGLIGWLVAEMLVQKSCRVFKMGRAWAGFAALWVLLTALLFVCELDLTGYEKRVPDAGEVSSVTLNTSGGEMVLKQPENIELAAGLHRSLVEGKDAYEAAAKHGRASGEDDSGFAPQYVELRYELKDGRQMVRRYAVDYSVNPADIELLEELANGVEGLLSRKLPDVEPSRSTIEYALVNWTDENGEVNNLELSPSEAAELYHECVLPDMKDGTIGLVWFNESGGYLKEVYDCCINIELRVRDRGTGQSYEHFYTYATIWSERTNAWLAEHGITPLTPAELGNEYLFS</sequence>
<keyword evidence="1" id="KW-1133">Transmembrane helix</keyword>
<feature type="transmembrane region" description="Helical" evidence="1">
    <location>
        <begin position="255"/>
        <end position="276"/>
    </location>
</feature>
<accession>A0A9D1G512</accession>
<feature type="transmembrane region" description="Helical" evidence="1">
    <location>
        <begin position="363"/>
        <end position="380"/>
    </location>
</feature>
<evidence type="ECO:0000313" key="3">
    <source>
        <dbReference type="Proteomes" id="UP000886876"/>
    </source>
</evidence>
<organism evidence="2 3">
    <name type="scientific">Candidatus Scatomorpha pullistercoris</name>
    <dbReference type="NCBI Taxonomy" id="2840929"/>
    <lineage>
        <taxon>Bacteria</taxon>
        <taxon>Bacillati</taxon>
        <taxon>Bacillota</taxon>
        <taxon>Clostridia</taxon>
        <taxon>Eubacteriales</taxon>
        <taxon>Candidatus Scatomorpha</taxon>
    </lineage>
</organism>
<feature type="transmembrane region" description="Helical" evidence="1">
    <location>
        <begin position="324"/>
        <end position="351"/>
    </location>
</feature>
<reference evidence="2" key="1">
    <citation type="submission" date="2020-10" db="EMBL/GenBank/DDBJ databases">
        <authorList>
            <person name="Gilroy R."/>
        </authorList>
    </citation>
    <scope>NUCLEOTIDE SEQUENCE</scope>
    <source>
        <strain evidence="2">ChiHecec3B27-6122</strain>
    </source>
</reference>
<dbReference type="AlphaFoldDB" id="A0A9D1G512"/>
<feature type="transmembrane region" description="Helical" evidence="1">
    <location>
        <begin position="112"/>
        <end position="141"/>
    </location>
</feature>
<reference evidence="2" key="2">
    <citation type="journal article" date="2021" name="PeerJ">
        <title>Extensive microbial diversity within the chicken gut microbiome revealed by metagenomics and culture.</title>
        <authorList>
            <person name="Gilroy R."/>
            <person name="Ravi A."/>
            <person name="Getino M."/>
            <person name="Pursley I."/>
            <person name="Horton D.L."/>
            <person name="Alikhan N.F."/>
            <person name="Baker D."/>
            <person name="Gharbi K."/>
            <person name="Hall N."/>
            <person name="Watson M."/>
            <person name="Adriaenssens E.M."/>
            <person name="Foster-Nyarko E."/>
            <person name="Jarju S."/>
            <person name="Secka A."/>
            <person name="Antonio M."/>
            <person name="Oren A."/>
            <person name="Chaudhuri R.R."/>
            <person name="La Ragione R."/>
            <person name="Hildebrand F."/>
            <person name="Pallen M.J."/>
        </authorList>
    </citation>
    <scope>NUCLEOTIDE SEQUENCE</scope>
    <source>
        <strain evidence="2">ChiHecec3B27-6122</strain>
    </source>
</reference>